<evidence type="ECO:0000256" key="1">
    <source>
        <dbReference type="PROSITE-ProRule" id="PRU00339"/>
    </source>
</evidence>
<reference evidence="5 6" key="1">
    <citation type="submission" date="2020-01" db="EMBL/GenBank/DDBJ databases">
        <title>Draft genome sequence of Cand. Neptunochlamydia vexilliferae K9.</title>
        <authorList>
            <person name="Schulz F."/>
            <person name="Koestlbacher S."/>
            <person name="Wascher F."/>
            <person name="Pizzetti I."/>
            <person name="Horn M."/>
        </authorList>
    </citation>
    <scope>NUCLEOTIDE SEQUENCE [LARGE SCALE GENOMIC DNA]</scope>
    <source>
        <strain evidence="5 6">K9</strain>
    </source>
</reference>
<dbReference type="InterPro" id="IPR018821">
    <property type="entry name" value="DUF294_put_nucleoTrafse_sb-bd"/>
</dbReference>
<gene>
    <name evidence="5" type="ORF">NEPTK9_000135</name>
</gene>
<evidence type="ECO:0008006" key="7">
    <source>
        <dbReference type="Google" id="ProtNLM"/>
    </source>
</evidence>
<evidence type="ECO:0000256" key="2">
    <source>
        <dbReference type="SAM" id="MobiDB-lite"/>
    </source>
</evidence>
<dbReference type="InterPro" id="IPR005105">
    <property type="entry name" value="GlnD_Uridyltrans_N"/>
</dbReference>
<evidence type="ECO:0000313" key="5">
    <source>
        <dbReference type="EMBL" id="MBF5058638.1"/>
    </source>
</evidence>
<name>A0ABS0AWX8_9BACT</name>
<dbReference type="InterPro" id="IPR019734">
    <property type="entry name" value="TPR_rpt"/>
</dbReference>
<protein>
    <recommendedName>
        <fullName evidence="7">Protein-PII uridylyltransferase N-terminal domain-containing protein</fullName>
    </recommendedName>
</protein>
<feature type="domain" description="DUF294" evidence="4">
    <location>
        <begin position="456"/>
        <end position="529"/>
    </location>
</feature>
<dbReference type="SMART" id="SM00028">
    <property type="entry name" value="TPR"/>
    <property type="match status" value="13"/>
</dbReference>
<dbReference type="PROSITE" id="PS50005">
    <property type="entry name" value="TPR"/>
    <property type="match status" value="1"/>
</dbReference>
<feature type="repeat" description="TPR" evidence="1">
    <location>
        <begin position="1117"/>
        <end position="1150"/>
    </location>
</feature>
<feature type="region of interest" description="Disordered" evidence="2">
    <location>
        <begin position="84"/>
        <end position="107"/>
    </location>
</feature>
<evidence type="ECO:0000259" key="4">
    <source>
        <dbReference type="Pfam" id="PF10335"/>
    </source>
</evidence>
<accession>A0ABS0AWX8</accession>
<organism evidence="5 6">
    <name type="scientific">Candidatus Neptunichlamydia vexilliferae</name>
    <dbReference type="NCBI Taxonomy" id="1651774"/>
    <lineage>
        <taxon>Bacteria</taxon>
        <taxon>Pseudomonadati</taxon>
        <taxon>Chlamydiota</taxon>
        <taxon>Chlamydiia</taxon>
        <taxon>Parachlamydiales</taxon>
        <taxon>Simkaniaceae</taxon>
        <taxon>Candidatus Neptunichlamydia</taxon>
    </lineage>
</organism>
<proteinExistence type="predicted"/>
<dbReference type="Pfam" id="PF13181">
    <property type="entry name" value="TPR_8"/>
    <property type="match status" value="1"/>
</dbReference>
<dbReference type="Proteomes" id="UP001194714">
    <property type="component" value="Unassembled WGS sequence"/>
</dbReference>
<dbReference type="EMBL" id="JAAEJV010000002">
    <property type="protein sequence ID" value="MBF5058638.1"/>
    <property type="molecule type" value="Genomic_DNA"/>
</dbReference>
<dbReference type="InterPro" id="IPR043519">
    <property type="entry name" value="NT_sf"/>
</dbReference>
<sequence>MLIQEPVMSINSPQEPRNFCHSLLSCLCLFSSQETHEEKVPIINNQRSHTKSYEVAKHVIKNQSISTSFKQKNHLPLSQQIRSNTAKQSKNIQLASSSTKKSSSAPDTAGILYKSLEEAFEKNNPQGQIEYLNHLGRLALSKKNHLRAANLFNAAFSVAKRDLKQDCSYKTYLKNLEDVERHFLEKNYGIDLCLYDQHAIRSARKSLQKIREKVRDTENKNYIKVIQKYLTDEYQNILRSFFDEAFKLFGPPPTSFSVIALGSMSRKEMCPYSDVEFAILTRKQTQETKNYFRKVSLFLELRFVNLGESKWNIIRPKRQPDGSMREPISLIPEGFSMDIGGLSPNGKKGVYDLIGNTKSLARFQNPKWLQVNKAEIILANAMATTSHIMGDIDLTKEYQNHVKRWLDQSIHEKKIASSSKNKGKTTSTGKKALVRKRRAIDLLKGHVEEFRPYLDDSRVEERAFNVKKDLYRPIQMALGSLYLYYDLKSTNSFDRLKELEQRGIFSKEGAKNLLKALEMILKLRMQCHLFYKQEKEFLYRSRGEKDDLAKGLLLIGKKESNVILEIYKILIPLHLKMKAFVENPIVSLADVSFYDEKVGKITPNAENTLDLEIAETSYMQVAAFRPDDPEALDNLQRVKLTVGEALKAVNYNKERLRVLKKSHNNQPHPSIAACLTSLGGAYHRSGQLELALSSHKKSLSMCEKIFGDTPDSLTIGILQNLGYVLKDLGNPKEGLVYYTKALKMAKQLHLKDSLIVTILQNMGAAHRALGEPQKALDLYSQTLDKFQKLTDKNYDIEISHCLNNMGTASYDLKNYKKALDFHKESLSILKKIFKDRDHPMIAGSLKEIGIVYLALEEPQKAEDYLKNGLIILKRVFQDKPHPSLAYTLNNLSYVQSHLGNKIEAAKYGRQAYKIATVVFGDSHPATQQIKKNFELSEKEALEEEIKRASNSHGQSSSSHQKQTVEMVLLTHLKELISKYGDVPDPNTAEILRELGTMEKNTGTPQKALFYYEKSLDMLKKLHGNSDHIEVAKTLNQIGLAHASLGDQKSAITFLKEAVKMKQVAYRHLPHIDTANSLNNLGGLLLVETKPKEALNYLSKALKMLQAIYQGKANHEEFGCLKNMGEAYKSMKDYIKARNYFEKAVRMHKACFGNKPTPHIVQALLSIGMFSEMIKDPEKAFEAYRQGLITYTTLYGEQPQHNLFMLLNGIGSAAEDLGKKKMAAEYSIKAHDTAKKVFGPNHPITELARKRFFSLNGIIDLGNGKIAINFDSLFK</sequence>
<dbReference type="Pfam" id="PF10335">
    <property type="entry name" value="DUF294_C"/>
    <property type="match status" value="1"/>
</dbReference>
<keyword evidence="1" id="KW-0802">TPR repeat</keyword>
<dbReference type="Pfam" id="PF13424">
    <property type="entry name" value="TPR_12"/>
    <property type="match status" value="3"/>
</dbReference>
<feature type="domain" description="Protein-PII uridylyltransferase N-terminal" evidence="3">
    <location>
        <begin position="218"/>
        <end position="299"/>
    </location>
</feature>
<dbReference type="PANTHER" id="PTHR19959">
    <property type="entry name" value="KINESIN LIGHT CHAIN"/>
    <property type="match status" value="1"/>
</dbReference>
<dbReference type="PANTHER" id="PTHR19959:SF119">
    <property type="entry name" value="FUNGAL LIPASE-LIKE DOMAIN-CONTAINING PROTEIN"/>
    <property type="match status" value="1"/>
</dbReference>
<dbReference type="Pfam" id="PF03445">
    <property type="entry name" value="DUF294"/>
    <property type="match status" value="1"/>
</dbReference>
<dbReference type="SUPFAM" id="SSF81301">
    <property type="entry name" value="Nucleotidyltransferase"/>
    <property type="match status" value="1"/>
</dbReference>
<evidence type="ECO:0000313" key="6">
    <source>
        <dbReference type="Proteomes" id="UP001194714"/>
    </source>
</evidence>
<dbReference type="Pfam" id="PF13374">
    <property type="entry name" value="TPR_10"/>
    <property type="match status" value="3"/>
</dbReference>
<keyword evidence="6" id="KW-1185">Reference proteome</keyword>
<evidence type="ECO:0000259" key="3">
    <source>
        <dbReference type="Pfam" id="PF03445"/>
    </source>
</evidence>
<comment type="caution">
    <text evidence="5">The sequence shown here is derived from an EMBL/GenBank/DDBJ whole genome shotgun (WGS) entry which is preliminary data.</text>
</comment>
<dbReference type="SUPFAM" id="SSF48452">
    <property type="entry name" value="TPR-like"/>
    <property type="match status" value="2"/>
</dbReference>
<feature type="compositionally biased region" description="Polar residues" evidence="2">
    <location>
        <begin position="84"/>
        <end position="95"/>
    </location>
</feature>
<dbReference type="InterPro" id="IPR011990">
    <property type="entry name" value="TPR-like_helical_dom_sf"/>
</dbReference>
<dbReference type="Gene3D" id="1.25.40.10">
    <property type="entry name" value="Tetratricopeptide repeat domain"/>
    <property type="match status" value="4"/>
</dbReference>